<name>A0A8X8IA10_CALTT</name>
<dbReference type="Proteomes" id="UP000825179">
    <property type="component" value="Chromosome"/>
</dbReference>
<dbReference type="InterPro" id="IPR001584">
    <property type="entry name" value="Integrase_cat-core"/>
</dbReference>
<dbReference type="GO" id="GO:0015074">
    <property type="term" value="P:DNA integration"/>
    <property type="evidence" value="ECO:0007669"/>
    <property type="project" value="InterPro"/>
</dbReference>
<protein>
    <submittedName>
        <fullName evidence="2">IS3 family transposase</fullName>
    </submittedName>
</protein>
<proteinExistence type="predicted"/>
<accession>A0A8X8IA10</accession>
<dbReference type="KEGG" id="cthu:HUR95_02110"/>
<organism evidence="2 3">
    <name type="scientific">Caldalkalibacillus thermarum (strain TA2.A1)</name>
    <dbReference type="NCBI Taxonomy" id="986075"/>
    <lineage>
        <taxon>Bacteria</taxon>
        <taxon>Bacillati</taxon>
        <taxon>Bacillota</taxon>
        <taxon>Bacilli</taxon>
        <taxon>Bacillales</taxon>
        <taxon>Bacillaceae</taxon>
        <taxon>Caldalkalibacillus</taxon>
    </lineage>
</organism>
<evidence type="ECO:0000313" key="3">
    <source>
        <dbReference type="Proteomes" id="UP000825179"/>
    </source>
</evidence>
<dbReference type="InterPro" id="IPR050900">
    <property type="entry name" value="Transposase_IS3/IS150/IS904"/>
</dbReference>
<dbReference type="EMBL" id="CP082237">
    <property type="protein sequence ID" value="QZT34232.1"/>
    <property type="molecule type" value="Genomic_DNA"/>
</dbReference>
<dbReference type="PANTHER" id="PTHR46889">
    <property type="entry name" value="TRANSPOSASE INSF FOR INSERTION SEQUENCE IS3B-RELATED"/>
    <property type="match status" value="1"/>
</dbReference>
<reference evidence="2 3" key="1">
    <citation type="journal article" date="2020" name="Extremophiles">
        <title>Genomic analysis of Caldalkalibacillus thermarum TA2.A1 reveals aerobic alkaliphilic metabolism and evolutionary hallmarks linking alkaliphilic bacteria and plant life.</title>
        <authorList>
            <person name="de Jong S.I."/>
            <person name="van den Broek M.A."/>
            <person name="Merkel A.Y."/>
            <person name="de la Torre Cortes P."/>
            <person name="Kalamorz F."/>
            <person name="Cook G.M."/>
            <person name="van Loosdrecht M.C.M."/>
            <person name="McMillan D.G.G."/>
        </authorList>
    </citation>
    <scope>NUCLEOTIDE SEQUENCE [LARGE SCALE GENOMIC DNA]</scope>
    <source>
        <strain evidence="2 3">TA2.A1</strain>
    </source>
</reference>
<evidence type="ECO:0000313" key="2">
    <source>
        <dbReference type="EMBL" id="QZT34232.1"/>
    </source>
</evidence>
<feature type="domain" description="Integrase catalytic" evidence="1">
    <location>
        <begin position="24"/>
        <end position="72"/>
    </location>
</feature>
<keyword evidence="3" id="KW-1185">Reference proteome</keyword>
<sequence length="81" mass="9361">MIALAQFIIDKNSSSLFAVGLATFHAILKKEEVNHVQYLDFHSASLALFQFIEGWYNRKRIHSRLGYRTPQEVEDLLKHSA</sequence>
<dbReference type="PANTHER" id="PTHR46889:SF4">
    <property type="entry name" value="TRANSPOSASE INSO FOR INSERTION SEQUENCE ELEMENT IS911B-RELATED"/>
    <property type="match status" value="1"/>
</dbReference>
<dbReference type="Pfam" id="PF13333">
    <property type="entry name" value="rve_2"/>
    <property type="match status" value="1"/>
</dbReference>
<gene>
    <name evidence="2" type="ORF">HUR95_02110</name>
</gene>
<evidence type="ECO:0000259" key="1">
    <source>
        <dbReference type="Pfam" id="PF13333"/>
    </source>
</evidence>
<dbReference type="AlphaFoldDB" id="A0A8X8IA10"/>